<accession>A0A7J5NXP3</accession>
<evidence type="ECO:0000313" key="1">
    <source>
        <dbReference type="EMBL" id="KAB6083115.1"/>
    </source>
</evidence>
<reference evidence="1 2" key="1">
    <citation type="journal article" date="2019" name="Nat. Med.">
        <title>A library of human gut bacterial isolates paired with longitudinal multiomics data enables mechanistic microbiome research.</title>
        <authorList>
            <person name="Poyet M."/>
            <person name="Groussin M."/>
            <person name="Gibbons S.M."/>
            <person name="Avila-Pacheco J."/>
            <person name="Jiang X."/>
            <person name="Kearney S.M."/>
            <person name="Perrotta A.R."/>
            <person name="Berdy B."/>
            <person name="Zhao S."/>
            <person name="Lieberman T.D."/>
            <person name="Swanson P.K."/>
            <person name="Smith M."/>
            <person name="Roesemann S."/>
            <person name="Alexander J.E."/>
            <person name="Rich S.A."/>
            <person name="Livny J."/>
            <person name="Vlamakis H."/>
            <person name="Clish C."/>
            <person name="Bullock K."/>
            <person name="Deik A."/>
            <person name="Scott J."/>
            <person name="Pierce K.A."/>
            <person name="Xavier R.J."/>
            <person name="Alm E.J."/>
        </authorList>
    </citation>
    <scope>NUCLEOTIDE SEQUENCE [LARGE SCALE GENOMIC DNA]</scope>
    <source>
        <strain evidence="1 2">BIOML-A74</strain>
    </source>
</reference>
<comment type="caution">
    <text evidence="1">The sequence shown here is derived from an EMBL/GenBank/DDBJ whole genome shotgun (WGS) entry which is preliminary data.</text>
</comment>
<keyword evidence="2" id="KW-1185">Reference proteome</keyword>
<dbReference type="RefSeq" id="WP_109115743.1">
    <property type="nucleotide sequence ID" value="NZ_CP072212.1"/>
</dbReference>
<sequence length="198" mass="24457">MIAGSIPAWASNGMQLIFHDFKLIYMTVSNKLKEYYRAYYQKHKERLKEYARQYYQKHKEEIKRKNNAFYHSHKYRNAMYYRNKVNSGQVAQYVKKRNQRIVNTKISILLYSLSHQKEILDEKRKRDELRKKKNREGAKKRYYKQKEEGTLRTYQDRRDYLRAYNKEYYYRKRKQSNGELQLLPKDNNHRANMVVKSK</sequence>
<name>A0A7J5NXP3_9BACE</name>
<protein>
    <submittedName>
        <fullName evidence="1">Uncharacterized protein</fullName>
    </submittedName>
</protein>
<dbReference type="Proteomes" id="UP000435059">
    <property type="component" value="Unassembled WGS sequence"/>
</dbReference>
<proteinExistence type="predicted"/>
<gene>
    <name evidence="1" type="ORF">GA574_21040</name>
</gene>
<evidence type="ECO:0000313" key="2">
    <source>
        <dbReference type="Proteomes" id="UP000435059"/>
    </source>
</evidence>
<organism evidence="1 2">
    <name type="scientific">Bacteroides xylanisolvens</name>
    <dbReference type="NCBI Taxonomy" id="371601"/>
    <lineage>
        <taxon>Bacteria</taxon>
        <taxon>Pseudomonadati</taxon>
        <taxon>Bacteroidota</taxon>
        <taxon>Bacteroidia</taxon>
        <taxon>Bacteroidales</taxon>
        <taxon>Bacteroidaceae</taxon>
        <taxon>Bacteroides</taxon>
    </lineage>
</organism>
<dbReference type="EMBL" id="WDES01000044">
    <property type="protein sequence ID" value="KAB6083115.1"/>
    <property type="molecule type" value="Genomic_DNA"/>
</dbReference>
<dbReference type="AlphaFoldDB" id="A0A7J5NXP3"/>